<protein>
    <submittedName>
        <fullName evidence="2">Uncharacterized protein</fullName>
    </submittedName>
</protein>
<dbReference type="EMBL" id="OE013355">
    <property type="protein sequence ID" value="CAD7464381.1"/>
    <property type="molecule type" value="Genomic_DNA"/>
</dbReference>
<keyword evidence="1" id="KW-1133">Transmembrane helix</keyword>
<feature type="transmembrane region" description="Helical" evidence="1">
    <location>
        <begin position="106"/>
        <end position="132"/>
    </location>
</feature>
<reference evidence="2" key="1">
    <citation type="submission" date="2020-11" db="EMBL/GenBank/DDBJ databases">
        <authorList>
            <person name="Tran Van P."/>
        </authorList>
    </citation>
    <scope>NUCLEOTIDE SEQUENCE</scope>
</reference>
<sequence length="163" mass="17452">MYALPQIVMVGPLATFGLIFGDFLEDLGGGTEAITVINGVLGSSLSFTDDELDIFTVVISCDNWQVFRLSFTSSVYTTRAGLQRQLALESGLITNYALKTYSCRQVGLVGCLLAFVGNFLTIFANSVMYMVITFGVLQDCGTKATGEWLALASTGLLTSTTTP</sequence>
<evidence type="ECO:0000313" key="2">
    <source>
        <dbReference type="EMBL" id="CAD7464381.1"/>
    </source>
</evidence>
<evidence type="ECO:0000256" key="1">
    <source>
        <dbReference type="SAM" id="Phobius"/>
    </source>
</evidence>
<dbReference type="AlphaFoldDB" id="A0A7R9ITK7"/>
<proteinExistence type="predicted"/>
<organism evidence="2">
    <name type="scientific">Timema tahoe</name>
    <dbReference type="NCBI Taxonomy" id="61484"/>
    <lineage>
        <taxon>Eukaryota</taxon>
        <taxon>Metazoa</taxon>
        <taxon>Ecdysozoa</taxon>
        <taxon>Arthropoda</taxon>
        <taxon>Hexapoda</taxon>
        <taxon>Insecta</taxon>
        <taxon>Pterygota</taxon>
        <taxon>Neoptera</taxon>
        <taxon>Polyneoptera</taxon>
        <taxon>Phasmatodea</taxon>
        <taxon>Timematodea</taxon>
        <taxon>Timematoidea</taxon>
        <taxon>Timematidae</taxon>
        <taxon>Timema</taxon>
    </lineage>
</organism>
<name>A0A7R9ITK7_9NEOP</name>
<keyword evidence="1" id="KW-0472">Membrane</keyword>
<keyword evidence="1" id="KW-0812">Transmembrane</keyword>
<gene>
    <name evidence="2" type="ORF">TTEB3V08_LOCUS12260</name>
</gene>
<accession>A0A7R9ITK7</accession>